<dbReference type="PROSITE" id="PS51278">
    <property type="entry name" value="GATASE_TYPE_2"/>
    <property type="match status" value="1"/>
</dbReference>
<comment type="pathway">
    <text evidence="1 7 8">Purine metabolism; IMP biosynthesis via de novo pathway; N(1)-(5-phospho-D-ribosyl)glycinamide from 5-phospho-alpha-D-ribose 1-diphosphate: step 1/2.</text>
</comment>
<evidence type="ECO:0000256" key="1">
    <source>
        <dbReference type="ARBA" id="ARBA00005209"/>
    </source>
</evidence>
<dbReference type="CDD" id="cd00715">
    <property type="entry name" value="GPATase_N"/>
    <property type="match status" value="1"/>
</dbReference>
<dbReference type="InterPro" id="IPR005854">
    <property type="entry name" value="PurF"/>
</dbReference>
<gene>
    <name evidence="7 11" type="primary">purF</name>
    <name evidence="11" type="ORF">QLQ83_16420</name>
</gene>
<evidence type="ECO:0000256" key="8">
    <source>
        <dbReference type="PIRNR" id="PIRNR000485"/>
    </source>
</evidence>
<dbReference type="Gene3D" id="3.60.20.10">
    <property type="entry name" value="Glutamine Phosphoribosylpyrophosphate, subunit 1, domain 1"/>
    <property type="match status" value="1"/>
</dbReference>
<protein>
    <recommendedName>
        <fullName evidence="7">Amidophosphoribosyltransferase</fullName>
        <shortName evidence="7">ATase</shortName>
        <ecNumber evidence="7">2.4.2.14</ecNumber>
    </recommendedName>
    <alternativeName>
        <fullName evidence="7">Glutamine phosphoribosylpyrophosphate amidotransferase</fullName>
        <shortName evidence="7">GPATase</shortName>
    </alternativeName>
</protein>
<comment type="function">
    <text evidence="7">Catalyzes the formation of phosphoribosylamine from phosphoribosylpyrophosphate (PRPP) and glutamine.</text>
</comment>
<comment type="cofactor">
    <cofactor evidence="7">
        <name>Mg(2+)</name>
        <dbReference type="ChEBI" id="CHEBI:18420"/>
    </cofactor>
    <text evidence="7">Binds 1 Mg(2+) ion per subunit.</text>
</comment>
<comment type="caution">
    <text evidence="7">Lacks conserved residue(s) required for the propagation of feature annotation.</text>
</comment>
<dbReference type="NCBIfam" id="TIGR01134">
    <property type="entry name" value="purF"/>
    <property type="match status" value="1"/>
</dbReference>
<keyword evidence="12" id="KW-1185">Reference proteome</keyword>
<keyword evidence="5 7" id="KW-0658">Purine biosynthesis</keyword>
<evidence type="ECO:0000259" key="10">
    <source>
        <dbReference type="PROSITE" id="PS51278"/>
    </source>
</evidence>
<keyword evidence="7" id="KW-0460">Magnesium</keyword>
<feature type="region of interest" description="Disordered" evidence="9">
    <location>
        <begin position="478"/>
        <end position="507"/>
    </location>
</feature>
<comment type="caution">
    <text evidence="11">The sequence shown here is derived from an EMBL/GenBank/DDBJ whole genome shotgun (WGS) entry which is preliminary data.</text>
</comment>
<evidence type="ECO:0000313" key="11">
    <source>
        <dbReference type="EMBL" id="MDI5892676.1"/>
    </source>
</evidence>
<feature type="binding site" evidence="7">
    <location>
        <position position="302"/>
    </location>
    <ligand>
        <name>Mg(2+)</name>
        <dbReference type="ChEBI" id="CHEBI:18420"/>
    </ligand>
</feature>
<dbReference type="InterPro" id="IPR035584">
    <property type="entry name" value="PurF_N"/>
</dbReference>
<keyword evidence="6 7" id="KW-0315">Glutamine amidotransferase</keyword>
<feature type="domain" description="Glutamine amidotransferase type-2" evidence="10">
    <location>
        <begin position="2"/>
        <end position="233"/>
    </location>
</feature>
<evidence type="ECO:0000256" key="4">
    <source>
        <dbReference type="ARBA" id="ARBA00022679"/>
    </source>
</evidence>
<keyword evidence="7" id="KW-0479">Metal-binding</keyword>
<dbReference type="Proteomes" id="UP001225957">
    <property type="component" value="Unassembled WGS sequence"/>
</dbReference>
<dbReference type="InterPro" id="IPR029055">
    <property type="entry name" value="Ntn_hydrolases_N"/>
</dbReference>
<feature type="binding site" evidence="7">
    <location>
        <position position="365"/>
    </location>
    <ligand>
        <name>Mg(2+)</name>
        <dbReference type="ChEBI" id="CHEBI:18420"/>
    </ligand>
</feature>
<comment type="catalytic activity">
    <reaction evidence="7 8">
        <text>5-phospho-beta-D-ribosylamine + L-glutamate + diphosphate = 5-phospho-alpha-D-ribose 1-diphosphate + L-glutamine + H2O</text>
        <dbReference type="Rhea" id="RHEA:14905"/>
        <dbReference type="ChEBI" id="CHEBI:15377"/>
        <dbReference type="ChEBI" id="CHEBI:29985"/>
        <dbReference type="ChEBI" id="CHEBI:33019"/>
        <dbReference type="ChEBI" id="CHEBI:58017"/>
        <dbReference type="ChEBI" id="CHEBI:58359"/>
        <dbReference type="ChEBI" id="CHEBI:58681"/>
        <dbReference type="EC" id="2.4.2.14"/>
    </reaction>
</comment>
<evidence type="ECO:0000256" key="3">
    <source>
        <dbReference type="ARBA" id="ARBA00022676"/>
    </source>
</evidence>
<feature type="binding site" evidence="7">
    <location>
        <position position="364"/>
    </location>
    <ligand>
        <name>Mg(2+)</name>
        <dbReference type="ChEBI" id="CHEBI:18420"/>
    </ligand>
</feature>
<dbReference type="Gene3D" id="3.40.50.2020">
    <property type="match status" value="1"/>
</dbReference>
<accession>A0ABT6V409</accession>
<keyword evidence="3 7" id="KW-0328">Glycosyltransferase</keyword>
<dbReference type="RefSeq" id="WP_282736586.1">
    <property type="nucleotide sequence ID" value="NZ_JASCQP010000035.1"/>
</dbReference>
<dbReference type="InterPro" id="IPR029057">
    <property type="entry name" value="PRTase-like"/>
</dbReference>
<evidence type="ECO:0000256" key="2">
    <source>
        <dbReference type="ARBA" id="ARBA00010138"/>
    </source>
</evidence>
<dbReference type="PIRSF" id="PIRSF000485">
    <property type="entry name" value="Amd_phspho_trans"/>
    <property type="match status" value="1"/>
</dbReference>
<dbReference type="EC" id="2.4.2.14" evidence="7"/>
<evidence type="ECO:0000256" key="9">
    <source>
        <dbReference type="SAM" id="MobiDB-lite"/>
    </source>
</evidence>
<evidence type="ECO:0000256" key="7">
    <source>
        <dbReference type="HAMAP-Rule" id="MF_01931"/>
    </source>
</evidence>
<dbReference type="PANTHER" id="PTHR11907">
    <property type="entry name" value="AMIDOPHOSPHORIBOSYLTRANSFERASE"/>
    <property type="match status" value="1"/>
</dbReference>
<dbReference type="InterPro" id="IPR000836">
    <property type="entry name" value="PRTase_dom"/>
</dbReference>
<dbReference type="HAMAP" id="MF_01931">
    <property type="entry name" value="PurF"/>
    <property type="match status" value="1"/>
</dbReference>
<evidence type="ECO:0000256" key="5">
    <source>
        <dbReference type="ARBA" id="ARBA00022755"/>
    </source>
</evidence>
<dbReference type="EMBL" id="JASCQP010000035">
    <property type="protein sequence ID" value="MDI5892676.1"/>
    <property type="molecule type" value="Genomic_DNA"/>
</dbReference>
<dbReference type="Pfam" id="PF13522">
    <property type="entry name" value="GATase_6"/>
    <property type="match status" value="1"/>
</dbReference>
<proteinExistence type="inferred from homology"/>
<sequence>MCGIVGLMAKQAVNQGIYDALTVLQHRGQDAAGMMTWHEGRFLLRKSNGLVRDVFHTRHMARLKGNMGIGHVRYPTAGSSSEAESQPFYVNSPYGITLAHNGNLTNSDQLKQELFSSDLRHINTSSDSEVLLNVFAHELGKQGLHLEPGDIFDAVRRVHRRCRGGYAAVAIINGVGLVAFRDPHGIRPVVFGTRDEGEGQEVMIASESVALDVGGFDLHRDLAPGEAIFVDMTGAIHTQQCADHPRLASCIFEHVYLARPDSILDGAYVYGTRMQMGRKLGDRIQSEWPEHDIDVVIPIPDTSRTSALELAQYLGVTYREGFMKNRYIGRTFIMPGQTQRKKSVRQKLNAIGVEFKDKNVLLVDDSIVRGTTCKQIIQMAREAGARKVYFASAAPPVRYPNVYGIDMPAASELIAHGRSEAEVGELIGADRIFYQDLDDLKAACREVNPELEAFDCSVFDGKYVTGDIDERYLSDLEASRSDDAKQQRSAGDHALVGMHNQEDDIDD</sequence>
<name>A0ABT6V409_9GAMM</name>
<dbReference type="InterPro" id="IPR017932">
    <property type="entry name" value="GATase_2_dom"/>
</dbReference>
<reference evidence="11 12" key="1">
    <citation type="submission" date="2023-04" db="EMBL/GenBank/DDBJ databases">
        <title>Halomonas strains isolated from rhizosphere soil.</title>
        <authorList>
            <person name="Xu L."/>
            <person name="Sun J.-Q."/>
        </authorList>
    </citation>
    <scope>NUCLEOTIDE SEQUENCE [LARGE SCALE GENOMIC DNA]</scope>
    <source>
        <strain evidence="11 12">LR5S20</strain>
    </source>
</reference>
<comment type="similarity">
    <text evidence="2 7 8">In the C-terminal section; belongs to the purine/pyrimidine phosphoribosyltransferase family.</text>
</comment>
<feature type="active site" description="Nucleophile" evidence="7">
    <location>
        <position position="2"/>
    </location>
</feature>
<dbReference type="GO" id="GO:0004044">
    <property type="term" value="F:amidophosphoribosyltransferase activity"/>
    <property type="evidence" value="ECO:0007669"/>
    <property type="project" value="UniProtKB-EC"/>
</dbReference>
<keyword evidence="4 7" id="KW-0808">Transferase</keyword>
<dbReference type="SUPFAM" id="SSF53271">
    <property type="entry name" value="PRTase-like"/>
    <property type="match status" value="1"/>
</dbReference>
<dbReference type="CDD" id="cd06223">
    <property type="entry name" value="PRTases_typeI"/>
    <property type="match status" value="1"/>
</dbReference>
<evidence type="ECO:0000256" key="6">
    <source>
        <dbReference type="ARBA" id="ARBA00022962"/>
    </source>
</evidence>
<dbReference type="SUPFAM" id="SSF56235">
    <property type="entry name" value="N-terminal nucleophile aminohydrolases (Ntn hydrolases)"/>
    <property type="match status" value="1"/>
</dbReference>
<evidence type="ECO:0000313" key="12">
    <source>
        <dbReference type="Proteomes" id="UP001225957"/>
    </source>
</evidence>
<organism evidence="11 12">
    <name type="scientific">Halomonas rhizosphaerae</name>
    <dbReference type="NCBI Taxonomy" id="3043296"/>
    <lineage>
        <taxon>Bacteria</taxon>
        <taxon>Pseudomonadati</taxon>
        <taxon>Pseudomonadota</taxon>
        <taxon>Gammaproteobacteria</taxon>
        <taxon>Oceanospirillales</taxon>
        <taxon>Halomonadaceae</taxon>
        <taxon>Halomonas</taxon>
    </lineage>
</organism>